<dbReference type="GO" id="GO:0007094">
    <property type="term" value="P:mitotic spindle assembly checkpoint signaling"/>
    <property type="evidence" value="ECO:0007669"/>
    <property type="project" value="TreeGrafter"/>
</dbReference>
<dbReference type="GO" id="GO:0000776">
    <property type="term" value="C:kinetochore"/>
    <property type="evidence" value="ECO:0007669"/>
    <property type="project" value="TreeGrafter"/>
</dbReference>
<protein>
    <recommendedName>
        <fullName evidence="7">HORMA domain-containing protein</fullName>
    </recommendedName>
</protein>
<proteinExistence type="inferred from homology"/>
<reference evidence="8 9" key="1">
    <citation type="submission" date="2024-03" db="EMBL/GenBank/DDBJ databases">
        <title>Adaptation during the transition from Ophiocordyceps entomopathogen to insect associate is accompanied by gene loss and intensified selection.</title>
        <authorList>
            <person name="Ward C.M."/>
            <person name="Onetto C.A."/>
            <person name="Borneman A.R."/>
        </authorList>
    </citation>
    <scope>NUCLEOTIDE SEQUENCE [LARGE SCALE GENOMIC DNA]</scope>
    <source>
        <strain evidence="8">AWRI1</strain>
        <tissue evidence="8">Single Adult Female</tissue>
    </source>
</reference>
<dbReference type="GO" id="GO:0051301">
    <property type="term" value="P:cell division"/>
    <property type="evidence" value="ECO:0007669"/>
    <property type="project" value="UniProtKB-KW"/>
</dbReference>
<gene>
    <name evidence="8" type="ORF">V9T40_009387</name>
</gene>
<accession>A0AAN9TPR2</accession>
<dbReference type="PANTHER" id="PTHR11842">
    <property type="entry name" value="MITOTIC SPINDLE ASSEMBLY CHECKPOINT PROTEIN MAD2"/>
    <property type="match status" value="1"/>
</dbReference>
<comment type="caution">
    <text evidence="8">The sequence shown here is derived from an EMBL/GenBank/DDBJ whole genome shotgun (WGS) entry which is preliminary data.</text>
</comment>
<evidence type="ECO:0000313" key="9">
    <source>
        <dbReference type="Proteomes" id="UP001367676"/>
    </source>
</evidence>
<feature type="domain" description="HORMA" evidence="7">
    <location>
        <begin position="15"/>
        <end position="199"/>
    </location>
</feature>
<comment type="subcellular location">
    <subcellularLocation>
        <location evidence="1">Nucleus</location>
    </subcellularLocation>
</comment>
<dbReference type="GO" id="GO:0005654">
    <property type="term" value="C:nucleoplasm"/>
    <property type="evidence" value="ECO:0007669"/>
    <property type="project" value="TreeGrafter"/>
</dbReference>
<evidence type="ECO:0000256" key="3">
    <source>
        <dbReference type="ARBA" id="ARBA00022618"/>
    </source>
</evidence>
<keyword evidence="3" id="KW-0132">Cell division</keyword>
<keyword evidence="9" id="KW-1185">Reference proteome</keyword>
<organism evidence="8 9">
    <name type="scientific">Parthenolecanium corni</name>
    <dbReference type="NCBI Taxonomy" id="536013"/>
    <lineage>
        <taxon>Eukaryota</taxon>
        <taxon>Metazoa</taxon>
        <taxon>Ecdysozoa</taxon>
        <taxon>Arthropoda</taxon>
        <taxon>Hexapoda</taxon>
        <taxon>Insecta</taxon>
        <taxon>Pterygota</taxon>
        <taxon>Neoptera</taxon>
        <taxon>Paraneoptera</taxon>
        <taxon>Hemiptera</taxon>
        <taxon>Sternorrhyncha</taxon>
        <taxon>Coccoidea</taxon>
        <taxon>Coccidae</taxon>
        <taxon>Parthenolecanium</taxon>
    </lineage>
</organism>
<evidence type="ECO:0000256" key="5">
    <source>
        <dbReference type="ARBA" id="ARBA00023242"/>
    </source>
</evidence>
<keyword evidence="4" id="KW-0498">Mitosis</keyword>
<dbReference type="InterPro" id="IPR036570">
    <property type="entry name" value="HORMA_dom_sf"/>
</dbReference>
<dbReference type="InterPro" id="IPR003511">
    <property type="entry name" value="HORMA_dom"/>
</dbReference>
<evidence type="ECO:0000259" key="7">
    <source>
        <dbReference type="PROSITE" id="PS50815"/>
    </source>
</evidence>
<evidence type="ECO:0000256" key="1">
    <source>
        <dbReference type="ARBA" id="ARBA00004123"/>
    </source>
</evidence>
<dbReference type="InterPro" id="IPR045091">
    <property type="entry name" value="Mad2-like"/>
</dbReference>
<evidence type="ECO:0000313" key="8">
    <source>
        <dbReference type="EMBL" id="KAK7601946.1"/>
    </source>
</evidence>
<dbReference type="Proteomes" id="UP001367676">
    <property type="component" value="Unassembled WGS sequence"/>
</dbReference>
<dbReference type="Pfam" id="PF02301">
    <property type="entry name" value="HORMA"/>
    <property type="match status" value="1"/>
</dbReference>
<dbReference type="SUPFAM" id="SSF56019">
    <property type="entry name" value="The spindle assembly checkpoint protein mad2"/>
    <property type="match status" value="1"/>
</dbReference>
<sequence>MAATIQKTTNAITLKGSVKLITEYLNFGIQNILYQRGVYPPETFRAEEHFGISILISTNPKIHDFLQKILGQMKEWLVKEQIQQLSLVITSISTKETLERWDFKIEYDTRNDGTDEVTGNKDIKIIQKEIRDVLRQICSTVSFLPLLDCPCSFDLHIYATPEAEIPDQWGERGPCFISNSEELQLKSFTTSIHRMNTIVSYKAD</sequence>
<comment type="similarity">
    <text evidence="2">Belongs to the MAD2 family.</text>
</comment>
<dbReference type="GO" id="GO:0005737">
    <property type="term" value="C:cytoplasm"/>
    <property type="evidence" value="ECO:0007669"/>
    <property type="project" value="TreeGrafter"/>
</dbReference>
<dbReference type="EMBL" id="JBBCAQ010000010">
    <property type="protein sequence ID" value="KAK7601946.1"/>
    <property type="molecule type" value="Genomic_DNA"/>
</dbReference>
<dbReference type="PANTHER" id="PTHR11842:SF11">
    <property type="entry name" value="MITOTIC SPINDLE ASSEMBLY CHECKPOINT PROTEIN MAD2A"/>
    <property type="match status" value="1"/>
</dbReference>
<evidence type="ECO:0000256" key="6">
    <source>
        <dbReference type="ARBA" id="ARBA00023306"/>
    </source>
</evidence>
<evidence type="ECO:0000256" key="2">
    <source>
        <dbReference type="ARBA" id="ARBA00010348"/>
    </source>
</evidence>
<dbReference type="PROSITE" id="PS50815">
    <property type="entry name" value="HORMA"/>
    <property type="match status" value="1"/>
</dbReference>
<name>A0AAN9TPR2_9HEMI</name>
<dbReference type="Gene3D" id="3.30.900.10">
    <property type="entry name" value="HORMA domain"/>
    <property type="match status" value="1"/>
</dbReference>
<keyword evidence="5" id="KW-0539">Nucleus</keyword>
<evidence type="ECO:0000256" key="4">
    <source>
        <dbReference type="ARBA" id="ARBA00022776"/>
    </source>
</evidence>
<dbReference type="AlphaFoldDB" id="A0AAN9TPR2"/>
<keyword evidence="6" id="KW-0131">Cell cycle</keyword>